<gene>
    <name evidence="1" type="ORF">C7402_10382</name>
</gene>
<comment type="caution">
    <text evidence="1">The sequence shown here is derived from an EMBL/GenBank/DDBJ whole genome shotgun (WGS) entry which is preliminary data.</text>
</comment>
<organism evidence="1 2">
    <name type="scientific">Paraburkholderia unamae</name>
    <dbReference type="NCBI Taxonomy" id="219649"/>
    <lineage>
        <taxon>Bacteria</taxon>
        <taxon>Pseudomonadati</taxon>
        <taxon>Pseudomonadota</taxon>
        <taxon>Betaproteobacteria</taxon>
        <taxon>Burkholderiales</taxon>
        <taxon>Burkholderiaceae</taxon>
        <taxon>Paraburkholderia</taxon>
    </lineage>
</organism>
<name>A0ABX5KRL0_9BURK</name>
<dbReference type="Proteomes" id="UP000245712">
    <property type="component" value="Unassembled WGS sequence"/>
</dbReference>
<protein>
    <submittedName>
        <fullName evidence="1">Uncharacterized protein</fullName>
    </submittedName>
</protein>
<evidence type="ECO:0000313" key="1">
    <source>
        <dbReference type="EMBL" id="PVX85514.1"/>
    </source>
</evidence>
<sequence length="88" mass="9952">MSYDFAEQDLVHIRSVVSHFEHAVDRARDIEPGSVASLNYWRARVTTILATPTLPMHVEKQARDVLGLLDRLDDACRCDRSGDARAPF</sequence>
<accession>A0ABX5KRL0</accession>
<proteinExistence type="predicted"/>
<keyword evidence="2" id="KW-1185">Reference proteome</keyword>
<dbReference type="EMBL" id="QEOB01000003">
    <property type="protein sequence ID" value="PVX85514.1"/>
    <property type="molecule type" value="Genomic_DNA"/>
</dbReference>
<reference evidence="1 2" key="1">
    <citation type="submission" date="2018-05" db="EMBL/GenBank/DDBJ databases">
        <title>Genomic Encyclopedia of Type Strains, Phase IV (KMG-V): Genome sequencing to study the core and pangenomes of soil and plant-associated prokaryotes.</title>
        <authorList>
            <person name="Whitman W."/>
        </authorList>
    </citation>
    <scope>NUCLEOTIDE SEQUENCE [LARGE SCALE GENOMIC DNA]</scope>
    <source>
        <strain evidence="1 2">SCZa-39</strain>
    </source>
</reference>
<evidence type="ECO:0000313" key="2">
    <source>
        <dbReference type="Proteomes" id="UP000245712"/>
    </source>
</evidence>
<dbReference type="RefSeq" id="WP_112174971.1">
    <property type="nucleotide sequence ID" value="NZ_CAJZAT010000192.1"/>
</dbReference>